<dbReference type="Proteomes" id="UP001154078">
    <property type="component" value="Chromosome 4"/>
</dbReference>
<keyword evidence="5" id="KW-0472">Membrane</keyword>
<accession>A0A9P0B5F8</accession>
<organism evidence="6 7">
    <name type="scientific">Brassicogethes aeneus</name>
    <name type="common">Rape pollen beetle</name>
    <name type="synonym">Meligethes aeneus</name>
    <dbReference type="NCBI Taxonomy" id="1431903"/>
    <lineage>
        <taxon>Eukaryota</taxon>
        <taxon>Metazoa</taxon>
        <taxon>Ecdysozoa</taxon>
        <taxon>Arthropoda</taxon>
        <taxon>Hexapoda</taxon>
        <taxon>Insecta</taxon>
        <taxon>Pterygota</taxon>
        <taxon>Neoptera</taxon>
        <taxon>Endopterygota</taxon>
        <taxon>Coleoptera</taxon>
        <taxon>Polyphaga</taxon>
        <taxon>Cucujiformia</taxon>
        <taxon>Nitidulidae</taxon>
        <taxon>Meligethinae</taxon>
        <taxon>Brassicogethes</taxon>
    </lineage>
</organism>
<dbReference type="Pfam" id="PF00201">
    <property type="entry name" value="UDPGT"/>
    <property type="match status" value="1"/>
</dbReference>
<keyword evidence="7" id="KW-1185">Reference proteome</keyword>
<gene>
    <name evidence="6" type="ORF">MELIAE_LOCUS6760</name>
</gene>
<keyword evidence="5" id="KW-0812">Transmembrane</keyword>
<dbReference type="OrthoDB" id="5835829at2759"/>
<reference evidence="6" key="1">
    <citation type="submission" date="2021-12" db="EMBL/GenBank/DDBJ databases">
        <authorList>
            <person name="King R."/>
        </authorList>
    </citation>
    <scope>NUCLEOTIDE SEQUENCE</scope>
</reference>
<dbReference type="InterPro" id="IPR050271">
    <property type="entry name" value="UDP-glycosyltransferase"/>
</dbReference>
<keyword evidence="5" id="KW-1133">Transmembrane helix</keyword>
<dbReference type="PANTHER" id="PTHR48043:SF159">
    <property type="entry name" value="EG:EG0003.4 PROTEIN-RELATED"/>
    <property type="match status" value="1"/>
</dbReference>
<evidence type="ECO:0000256" key="2">
    <source>
        <dbReference type="ARBA" id="ARBA00022676"/>
    </source>
</evidence>
<dbReference type="InterPro" id="IPR002213">
    <property type="entry name" value="UDP_glucos_trans"/>
</dbReference>
<dbReference type="InterPro" id="IPR035595">
    <property type="entry name" value="UDP_glycos_trans_CS"/>
</dbReference>
<name>A0A9P0B5F8_BRAAE</name>
<keyword evidence="2 4" id="KW-0328">Glycosyltransferase</keyword>
<proteinExistence type="inferred from homology"/>
<dbReference type="FunFam" id="3.40.50.2000:FF:000050">
    <property type="entry name" value="UDP-glucuronosyltransferase"/>
    <property type="match status" value="1"/>
</dbReference>
<sequence>MYTMRSTSGLFVFVAFLIALTKCSRLLVVFPMEAPSHYNLGSSLAKGLAEAGHDVTIIASFKEKSITKGLKYREVYLDGFYEERKKQFKEMNLFKMTNIPMIMRLPFMNSMGNDITERTFAHPKIQKLLDDQNEKFDAVIVENFINDAMKYFAYHFKAPLISFSPVGANAWVNILVGNPAPPSYIPNAFMDYSSQMTFFERVLNNLFDVISSLNTHLIFFPGQNKILHKYFPNAPDISDLLYNNSLVLLNSHVSTTFPVPLLPNMINIGGFHVKPAKTLPKDLKDFIEGAKHGVIYFSMGSNLQSKDLPENIRNNLMNTFKSLKERVIWKFEDENLPGKPNNVLISKWLPQNDILGHPNVKLFITHGGLLSTTETIYHGVPVLTIPIFGDQKMNANQMIQHGFGQSISYEDLNEENNIRTAINEMLTNTKYKNNAKQRSKIMHDQPNKPMDTAIFWIEYVIRHNGAPHLRTAGLDLAWYQYISLDVYAFVISVSILVVLILSKLFKICCRKTKTKTDKVKKNN</sequence>
<dbReference type="PROSITE" id="PS00375">
    <property type="entry name" value="UDPGT"/>
    <property type="match status" value="1"/>
</dbReference>
<evidence type="ECO:0000256" key="4">
    <source>
        <dbReference type="RuleBase" id="RU003718"/>
    </source>
</evidence>
<evidence type="ECO:0000256" key="1">
    <source>
        <dbReference type="ARBA" id="ARBA00009995"/>
    </source>
</evidence>
<dbReference type="PANTHER" id="PTHR48043">
    <property type="entry name" value="EG:EG0003.4 PROTEIN-RELATED"/>
    <property type="match status" value="1"/>
</dbReference>
<dbReference type="GO" id="GO:0016020">
    <property type="term" value="C:membrane"/>
    <property type="evidence" value="ECO:0007669"/>
    <property type="project" value="UniProtKB-SubCell"/>
</dbReference>
<evidence type="ECO:0000313" key="7">
    <source>
        <dbReference type="Proteomes" id="UP001154078"/>
    </source>
</evidence>
<dbReference type="GO" id="GO:0015020">
    <property type="term" value="F:glucuronosyltransferase activity"/>
    <property type="evidence" value="ECO:0007669"/>
    <property type="project" value="UniProtKB-EC"/>
</dbReference>
<protein>
    <recommendedName>
        <fullName evidence="5">UDP-glucuronosyltransferase</fullName>
        <ecNumber evidence="5">2.4.1.17</ecNumber>
    </recommendedName>
</protein>
<dbReference type="Gene3D" id="3.40.50.2000">
    <property type="entry name" value="Glycogen Phosphorylase B"/>
    <property type="match status" value="2"/>
</dbReference>
<evidence type="ECO:0000313" key="6">
    <source>
        <dbReference type="EMBL" id="CAH0555378.1"/>
    </source>
</evidence>
<evidence type="ECO:0000256" key="5">
    <source>
        <dbReference type="RuleBase" id="RU362059"/>
    </source>
</evidence>
<comment type="similarity">
    <text evidence="1 4">Belongs to the UDP-glycosyltransferase family.</text>
</comment>
<dbReference type="EMBL" id="OV121135">
    <property type="protein sequence ID" value="CAH0555378.1"/>
    <property type="molecule type" value="Genomic_DNA"/>
</dbReference>
<dbReference type="SUPFAM" id="SSF53756">
    <property type="entry name" value="UDP-Glycosyltransferase/glycogen phosphorylase"/>
    <property type="match status" value="1"/>
</dbReference>
<dbReference type="EC" id="2.4.1.17" evidence="5"/>
<dbReference type="AlphaFoldDB" id="A0A9P0B5F8"/>
<feature type="transmembrane region" description="Helical" evidence="5">
    <location>
        <begin position="486"/>
        <end position="505"/>
    </location>
</feature>
<comment type="subcellular location">
    <subcellularLocation>
        <location evidence="5">Membrane</location>
        <topology evidence="5">Single-pass membrane protein</topology>
    </subcellularLocation>
</comment>
<comment type="catalytic activity">
    <reaction evidence="5">
        <text>glucuronate acceptor + UDP-alpha-D-glucuronate = acceptor beta-D-glucuronoside + UDP + H(+)</text>
        <dbReference type="Rhea" id="RHEA:21032"/>
        <dbReference type="ChEBI" id="CHEBI:15378"/>
        <dbReference type="ChEBI" id="CHEBI:58052"/>
        <dbReference type="ChEBI" id="CHEBI:58223"/>
        <dbReference type="ChEBI" id="CHEBI:132367"/>
        <dbReference type="ChEBI" id="CHEBI:132368"/>
        <dbReference type="EC" id="2.4.1.17"/>
    </reaction>
</comment>
<keyword evidence="3 4" id="KW-0808">Transferase</keyword>
<evidence type="ECO:0000256" key="3">
    <source>
        <dbReference type="ARBA" id="ARBA00022679"/>
    </source>
</evidence>
<dbReference type="CDD" id="cd03784">
    <property type="entry name" value="GT1_Gtf-like"/>
    <property type="match status" value="1"/>
</dbReference>